<dbReference type="InterPro" id="IPR032675">
    <property type="entry name" value="LRR_dom_sf"/>
</dbReference>
<keyword evidence="2" id="KW-0677">Repeat</keyword>
<gene>
    <name evidence="8" type="primary">BnaA04g27840D</name>
    <name evidence="7" type="ORF">DARMORV10_A04P12610.1</name>
    <name evidence="8" type="ORF">GSBRNA2T00058713001</name>
</gene>
<accession>A0A078JNU2</accession>
<evidence type="ECO:0000256" key="4">
    <source>
        <dbReference type="ARBA" id="ARBA00022821"/>
    </source>
</evidence>
<dbReference type="InterPro" id="IPR044974">
    <property type="entry name" value="Disease_R_plants"/>
</dbReference>
<keyword evidence="4" id="KW-0611">Plant defense</keyword>
<dbReference type="SUPFAM" id="SSF46785">
    <property type="entry name" value="Winged helix' DNA-binding domain"/>
    <property type="match status" value="1"/>
</dbReference>
<dbReference type="Pfam" id="PF01582">
    <property type="entry name" value="TIR"/>
    <property type="match status" value="2"/>
</dbReference>
<dbReference type="OMA" id="LASQMFC"/>
<dbReference type="Gene3D" id="3.40.50.10140">
    <property type="entry name" value="Toll/interleukin-1 receptor homology (TIR) domain"/>
    <property type="match status" value="2"/>
</dbReference>
<dbReference type="AlphaFoldDB" id="A0A078JNU2"/>
<reference evidence="8 9" key="1">
    <citation type="journal article" date="2014" name="Science">
        <title>Plant genetics. Early allopolyploid evolution in the post-Neolithic Brassica napus oilseed genome.</title>
        <authorList>
            <person name="Chalhoub B."/>
            <person name="Denoeud F."/>
            <person name="Liu S."/>
            <person name="Parkin I.A."/>
            <person name="Tang H."/>
            <person name="Wang X."/>
            <person name="Chiquet J."/>
            <person name="Belcram H."/>
            <person name="Tong C."/>
            <person name="Samans B."/>
            <person name="Correa M."/>
            <person name="Da Silva C."/>
            <person name="Just J."/>
            <person name="Falentin C."/>
            <person name="Koh C.S."/>
            <person name="Le Clainche I."/>
            <person name="Bernard M."/>
            <person name="Bento P."/>
            <person name="Noel B."/>
            <person name="Labadie K."/>
            <person name="Alberti A."/>
            <person name="Charles M."/>
            <person name="Arnaud D."/>
            <person name="Guo H."/>
            <person name="Daviaud C."/>
            <person name="Alamery S."/>
            <person name="Jabbari K."/>
            <person name="Zhao M."/>
            <person name="Edger P.P."/>
            <person name="Chelaifa H."/>
            <person name="Tack D."/>
            <person name="Lassalle G."/>
            <person name="Mestiri I."/>
            <person name="Schnel N."/>
            <person name="Le Paslier M.C."/>
            <person name="Fan G."/>
            <person name="Renault V."/>
            <person name="Bayer P.E."/>
            <person name="Golicz A.A."/>
            <person name="Manoli S."/>
            <person name="Lee T.H."/>
            <person name="Thi V.H."/>
            <person name="Chalabi S."/>
            <person name="Hu Q."/>
            <person name="Fan C."/>
            <person name="Tollenaere R."/>
            <person name="Lu Y."/>
            <person name="Battail C."/>
            <person name="Shen J."/>
            <person name="Sidebottom C.H."/>
            <person name="Wang X."/>
            <person name="Canaguier A."/>
            <person name="Chauveau A."/>
            <person name="Berard A."/>
            <person name="Deniot G."/>
            <person name="Guan M."/>
            <person name="Liu Z."/>
            <person name="Sun F."/>
            <person name="Lim Y.P."/>
            <person name="Lyons E."/>
            <person name="Town C.D."/>
            <person name="Bancroft I."/>
            <person name="Wang X."/>
            <person name="Meng J."/>
            <person name="Ma J."/>
            <person name="Pires J.C."/>
            <person name="King G.J."/>
            <person name="Brunel D."/>
            <person name="Delourme R."/>
            <person name="Renard M."/>
            <person name="Aury J.M."/>
            <person name="Adams K.L."/>
            <person name="Batley J."/>
            <person name="Snowdon R.J."/>
            <person name="Tost J."/>
            <person name="Edwards D."/>
            <person name="Zhou Y."/>
            <person name="Hua W."/>
            <person name="Sharpe A.G."/>
            <person name="Paterson A.H."/>
            <person name="Guan C."/>
            <person name="Wincker P."/>
        </authorList>
    </citation>
    <scope>NUCLEOTIDE SEQUENCE [LARGE SCALE GENOMIC DNA]</scope>
    <source>
        <strain evidence="9">cv. Darmor-bzh</strain>
    </source>
</reference>
<dbReference type="FunFam" id="3.40.50.10140:FF:000007">
    <property type="entry name" value="Disease resistance protein (TIR-NBS-LRR class)"/>
    <property type="match status" value="1"/>
</dbReference>
<evidence type="ECO:0000256" key="2">
    <source>
        <dbReference type="ARBA" id="ARBA00022737"/>
    </source>
</evidence>
<feature type="domain" description="TIR" evidence="6">
    <location>
        <begin position="830"/>
        <end position="989"/>
    </location>
</feature>
<dbReference type="Gene3D" id="1.10.8.430">
    <property type="entry name" value="Helical domain of apoptotic protease-activating factors"/>
    <property type="match status" value="1"/>
</dbReference>
<keyword evidence="3" id="KW-0378">Hydrolase</keyword>
<evidence type="ECO:0000256" key="1">
    <source>
        <dbReference type="ARBA" id="ARBA00022614"/>
    </source>
</evidence>
<evidence type="ECO:0000256" key="5">
    <source>
        <dbReference type="ARBA" id="ARBA00023027"/>
    </source>
</evidence>
<dbReference type="PANTHER" id="PTHR11017:SF402">
    <property type="entry name" value="TIR DOMAIN-CONTAINING PROTEIN"/>
    <property type="match status" value="1"/>
</dbReference>
<dbReference type="SUPFAM" id="SSF52058">
    <property type="entry name" value="L domain-like"/>
    <property type="match status" value="1"/>
</dbReference>
<sequence length="1174" mass="134806">MASSSSEINCPHDVFLSFRGEDVRVRFRSHFLKELNRKLITPFKDDEIVKGRSIGHELINAIRGSRISVVAFSDNYASSSWCLDELVEIIKCREELGQILIPIFYDVDPSHVKKQTERFGVIFEKTCQGRKEEEKLRWRRALTHAATIAGEDSRNWSDEAKMIEKIVNDVSNKLCSTACNDFDDFVGIEAHMKNMNSLLELESERVVMVGIWGPSGVGKTSIGRALFSQLSCQFQGSIFIDKTKEIYTRANSYDYNTKLDLQAQFLSEILDQEDIKVHSLHTMIYRLGQKKVLVVFDDMDDQVLLDAVLGKTRWVGPRSRIVVISKDRELLRACGIESDRIYEVDYPSKELASQMFCRCAFGQDSPPDGFTELASDAVELTGNLPLALNVLGSSLAGLRKEELEERMPKLVSRMAGQVDKTLKDSYDRLKEEDKAIFRHIACLFNHKPCDYVKGLLEDSKLDVDVGLVTLAERCLIQISEDKIIRMHDFLQKMGREIVRQPCIQDPGEREFLLDSKEIYDVLVDGTGTKSVLGIFLNLREIEDELSISEEAFSGMKNLRFLRIYGVSEEDKETILQLRGGKNRRRRQLGLRKWYWWGSMHLQEGKNHIWRQLRLLEWWGCSMTSMPLNFRAENLVELRMPDSQLHKLWEGVEVLKSLKTMDLRRSKNLKVFPDLSKATSLEELYLEDCCSLVTIPSSIRSLKKLRKLDMKRCTKLRDLPANIDLESLHSLNFSGCSQLRSFPHISRNISHLFLDETKIEEVPERIEDISRLSYVSMKGCKSLKRISPNISKLEVIFFSDSYSLDEQSHYTQECAHKINIPVSSGSSSRSWKNDVFLSFYGKDVRKTLISHVYKELSIRKVTACTDDMLVPGNEQQHGRRESRISVVVLSNNYVSSSWCLDGLVEIIKCGKEIGQEVIPVYYGVEPAHIRTQILDLGKASKKGYTVDNHKQQKWVEALTVLNQLKGYYFPDCDSEAEIIQKMADDISFALNITPKEYLDVVGATMPSSLNQETGEALYDRLDWNEKVLFRHIACFLNNKTYENVMRLLEDSELDVGSGLNILLHTSLIRISEKRVIRMKPVLQKLGRNIVLRPFINQPAKRQFLMDTSKGCDVLIDQTGNERMFVISFKVSETSKRDERFKGMKKLQFLRMFKKSLYGKQVRVHLVKGLFFVGMT</sequence>
<dbReference type="SUPFAM" id="SSF52200">
    <property type="entry name" value="Toll/Interleukin receptor TIR domain"/>
    <property type="match status" value="2"/>
</dbReference>
<evidence type="ECO:0000256" key="3">
    <source>
        <dbReference type="ARBA" id="ARBA00022801"/>
    </source>
</evidence>
<dbReference type="InterPro" id="IPR011713">
    <property type="entry name" value="Leu-rich_rpt_3"/>
</dbReference>
<dbReference type="Gene3D" id="3.40.50.300">
    <property type="entry name" value="P-loop containing nucleotide triphosphate hydrolases"/>
    <property type="match status" value="1"/>
</dbReference>
<dbReference type="GO" id="GO:0043531">
    <property type="term" value="F:ADP binding"/>
    <property type="evidence" value="ECO:0007669"/>
    <property type="project" value="InterPro"/>
</dbReference>
<dbReference type="Gene3D" id="3.80.10.10">
    <property type="entry name" value="Ribonuclease Inhibitor"/>
    <property type="match status" value="1"/>
</dbReference>
<dbReference type="Pfam" id="PF00931">
    <property type="entry name" value="NB-ARC"/>
    <property type="match status" value="1"/>
</dbReference>
<evidence type="ECO:0000259" key="6">
    <source>
        <dbReference type="PROSITE" id="PS50104"/>
    </source>
</evidence>
<dbReference type="PROSITE" id="PS50104">
    <property type="entry name" value="TIR"/>
    <property type="match status" value="2"/>
</dbReference>
<organism evidence="8 9">
    <name type="scientific">Brassica napus</name>
    <name type="common">Rape</name>
    <dbReference type="NCBI Taxonomy" id="3708"/>
    <lineage>
        <taxon>Eukaryota</taxon>
        <taxon>Viridiplantae</taxon>
        <taxon>Streptophyta</taxon>
        <taxon>Embryophyta</taxon>
        <taxon>Tracheophyta</taxon>
        <taxon>Spermatophyta</taxon>
        <taxon>Magnoliopsida</taxon>
        <taxon>eudicotyledons</taxon>
        <taxon>Gunneridae</taxon>
        <taxon>Pentapetalae</taxon>
        <taxon>rosids</taxon>
        <taxon>malvids</taxon>
        <taxon>Brassicales</taxon>
        <taxon>Brassicaceae</taxon>
        <taxon>Brassiceae</taxon>
        <taxon>Brassica</taxon>
    </lineage>
</organism>
<dbReference type="SUPFAM" id="SSF52540">
    <property type="entry name" value="P-loop containing nucleoside triphosphate hydrolases"/>
    <property type="match status" value="1"/>
</dbReference>
<dbReference type="EMBL" id="LK035707">
    <property type="protein sequence ID" value="CDY67052.1"/>
    <property type="molecule type" value="Genomic_DNA"/>
</dbReference>
<dbReference type="GO" id="GO:0006952">
    <property type="term" value="P:defense response"/>
    <property type="evidence" value="ECO:0007669"/>
    <property type="project" value="UniProtKB-KW"/>
</dbReference>
<dbReference type="Pfam" id="PF23282">
    <property type="entry name" value="WHD_ROQ1"/>
    <property type="match status" value="2"/>
</dbReference>
<feature type="domain" description="TIR" evidence="6">
    <location>
        <begin position="10"/>
        <end position="174"/>
    </location>
</feature>
<dbReference type="FunFam" id="3.40.50.300:FF:001002">
    <property type="entry name" value="Disease resistance protein (TIR-NBS-LRR class)"/>
    <property type="match status" value="1"/>
</dbReference>
<proteinExistence type="predicted"/>
<keyword evidence="5" id="KW-0520">NAD</keyword>
<evidence type="ECO:0000313" key="7">
    <source>
        <dbReference type="EMBL" id="CAF2273144.1"/>
    </source>
</evidence>
<evidence type="ECO:0000313" key="9">
    <source>
        <dbReference type="Proteomes" id="UP000028999"/>
    </source>
</evidence>
<dbReference type="InterPro" id="IPR027417">
    <property type="entry name" value="P-loop_NTPase"/>
</dbReference>
<dbReference type="GO" id="GO:0016787">
    <property type="term" value="F:hydrolase activity"/>
    <property type="evidence" value="ECO:0007669"/>
    <property type="project" value="UniProtKB-KW"/>
</dbReference>
<dbReference type="Gramene" id="CDY67052">
    <property type="protein sequence ID" value="CDY67052"/>
    <property type="gene ID" value="GSBRNA2T00058713001"/>
</dbReference>
<dbReference type="InterPro" id="IPR036390">
    <property type="entry name" value="WH_DNA-bd_sf"/>
</dbReference>
<reference evidence="8" key="2">
    <citation type="submission" date="2014-06" db="EMBL/GenBank/DDBJ databases">
        <authorList>
            <person name="Genoscope - CEA"/>
        </authorList>
    </citation>
    <scope>NUCLEOTIDE SEQUENCE</scope>
</reference>
<dbReference type="InterPro" id="IPR000157">
    <property type="entry name" value="TIR_dom"/>
</dbReference>
<dbReference type="PANTHER" id="PTHR11017">
    <property type="entry name" value="LEUCINE-RICH REPEAT-CONTAINING PROTEIN"/>
    <property type="match status" value="1"/>
</dbReference>
<dbReference type="PRINTS" id="PR00364">
    <property type="entry name" value="DISEASERSIST"/>
</dbReference>
<dbReference type="SMART" id="SM00255">
    <property type="entry name" value="TIR"/>
    <property type="match status" value="2"/>
</dbReference>
<dbReference type="Pfam" id="PF07725">
    <property type="entry name" value="LRR_3"/>
    <property type="match status" value="1"/>
</dbReference>
<dbReference type="InterPro" id="IPR042197">
    <property type="entry name" value="Apaf_helical"/>
</dbReference>
<name>A0A078JNU2_BRANA</name>
<evidence type="ECO:0000313" key="8">
    <source>
        <dbReference type="EMBL" id="CDY67052.1"/>
    </source>
</evidence>
<dbReference type="Proteomes" id="UP001295469">
    <property type="component" value="Chromosome A04"/>
</dbReference>
<reference evidence="7" key="3">
    <citation type="submission" date="2021-01" db="EMBL/GenBank/DDBJ databases">
        <authorList>
            <consortium name="Genoscope - CEA"/>
            <person name="William W."/>
        </authorList>
    </citation>
    <scope>NUCLEOTIDE SEQUENCE</scope>
</reference>
<dbReference type="InterPro" id="IPR035897">
    <property type="entry name" value="Toll_tir_struct_dom_sf"/>
</dbReference>
<dbReference type="InterPro" id="IPR002182">
    <property type="entry name" value="NB-ARC"/>
</dbReference>
<dbReference type="STRING" id="3708.A0A078JNU2"/>
<dbReference type="EMBL" id="HG994358">
    <property type="protein sequence ID" value="CAF2273144.1"/>
    <property type="molecule type" value="Genomic_DNA"/>
</dbReference>
<dbReference type="GO" id="GO:0007165">
    <property type="term" value="P:signal transduction"/>
    <property type="evidence" value="ECO:0007669"/>
    <property type="project" value="InterPro"/>
</dbReference>
<keyword evidence="9" id="KW-1185">Reference proteome</keyword>
<protein>
    <submittedName>
        <fullName evidence="7">(rape) hypothetical protein</fullName>
    </submittedName>
    <submittedName>
        <fullName evidence="8">BnaA04g27840D protein</fullName>
    </submittedName>
</protein>
<keyword evidence="1" id="KW-0433">Leucine-rich repeat</keyword>
<dbReference type="PaxDb" id="3708-A0A078JNU2"/>
<dbReference type="Proteomes" id="UP000028999">
    <property type="component" value="Unassembled WGS sequence"/>
</dbReference>
<dbReference type="InterPro" id="IPR058192">
    <property type="entry name" value="WHD_ROQ1-like"/>
</dbReference>